<dbReference type="AlphaFoldDB" id="A0A5C4TFW7"/>
<evidence type="ECO:0000256" key="8">
    <source>
        <dbReference type="SAM" id="Phobius"/>
    </source>
</evidence>
<dbReference type="PANTHER" id="PTHR34975:SF2">
    <property type="entry name" value="SPORE GERMINATION PROTEIN A2"/>
    <property type="match status" value="1"/>
</dbReference>
<feature type="transmembrane region" description="Helical" evidence="8">
    <location>
        <begin position="218"/>
        <end position="239"/>
    </location>
</feature>
<gene>
    <name evidence="9" type="ORF">FE784_02860</name>
</gene>
<feature type="transmembrane region" description="Helical" evidence="8">
    <location>
        <begin position="267"/>
        <end position="289"/>
    </location>
</feature>
<accession>A0A5C4TFW7</accession>
<feature type="transmembrane region" description="Helical" evidence="8">
    <location>
        <begin position="117"/>
        <end position="135"/>
    </location>
</feature>
<comment type="similarity">
    <text evidence="2">Belongs to the amino acid-polyamine-organocation (APC) superfamily. Spore germination protein (SGP) (TC 2.A.3.9) family.</text>
</comment>
<keyword evidence="4" id="KW-0309">Germination</keyword>
<dbReference type="Gene3D" id="1.20.1740.10">
    <property type="entry name" value="Amino acid/polyamine transporter I"/>
    <property type="match status" value="1"/>
</dbReference>
<evidence type="ECO:0000256" key="1">
    <source>
        <dbReference type="ARBA" id="ARBA00004141"/>
    </source>
</evidence>
<keyword evidence="10" id="KW-1185">Reference proteome</keyword>
<feature type="transmembrane region" description="Helical" evidence="8">
    <location>
        <begin position="334"/>
        <end position="355"/>
    </location>
</feature>
<evidence type="ECO:0000256" key="2">
    <source>
        <dbReference type="ARBA" id="ARBA00007998"/>
    </source>
</evidence>
<dbReference type="Pfam" id="PF03845">
    <property type="entry name" value="Spore_permease"/>
    <property type="match status" value="1"/>
</dbReference>
<feature type="transmembrane region" description="Helical" evidence="8">
    <location>
        <begin position="301"/>
        <end position="319"/>
    </location>
</feature>
<evidence type="ECO:0000256" key="3">
    <source>
        <dbReference type="ARBA" id="ARBA00022448"/>
    </source>
</evidence>
<evidence type="ECO:0000313" key="10">
    <source>
        <dbReference type="Proteomes" id="UP000307943"/>
    </source>
</evidence>
<comment type="caution">
    <text evidence="9">The sequence shown here is derived from an EMBL/GenBank/DDBJ whole genome shotgun (WGS) entry which is preliminary data.</text>
</comment>
<dbReference type="InterPro" id="IPR004761">
    <property type="entry name" value="Spore_GerAB"/>
</dbReference>
<dbReference type="NCBIfam" id="TIGR00912">
    <property type="entry name" value="2A0309"/>
    <property type="match status" value="1"/>
</dbReference>
<reference evidence="9 10" key="1">
    <citation type="submission" date="2019-05" db="EMBL/GenBank/DDBJ databases">
        <title>We sequenced the genome of Paenibacillus hemerocallicola KCTC 33185 for further insight into its adaptation and study the phylogeny of Paenibacillus.</title>
        <authorList>
            <person name="Narsing Rao M.P."/>
        </authorList>
    </citation>
    <scope>NUCLEOTIDE SEQUENCE [LARGE SCALE GENOMIC DNA]</scope>
    <source>
        <strain evidence="9 10">KCTC 33185</strain>
    </source>
</reference>
<evidence type="ECO:0000256" key="6">
    <source>
        <dbReference type="ARBA" id="ARBA00022989"/>
    </source>
</evidence>
<feature type="transmembrane region" description="Helical" evidence="8">
    <location>
        <begin position="39"/>
        <end position="58"/>
    </location>
</feature>
<keyword evidence="6 8" id="KW-1133">Transmembrane helix</keyword>
<evidence type="ECO:0000256" key="7">
    <source>
        <dbReference type="ARBA" id="ARBA00023136"/>
    </source>
</evidence>
<evidence type="ECO:0000256" key="4">
    <source>
        <dbReference type="ARBA" id="ARBA00022544"/>
    </source>
</evidence>
<dbReference type="Proteomes" id="UP000307943">
    <property type="component" value="Unassembled WGS sequence"/>
</dbReference>
<sequence>MELGKVSSFQMAMMLYSMPVATGIVILPAITARQAEQDLWLSPIIASLVGYMLIYIAYRLDKLYPNKTVMEYCIEVAGRIPGKALGFVFVFFYLHLSGIVIRQYGEFIVGNFFLKTPMIAITGVTVIACAIAVRCGLEVLGRCSQSFITLLIVLVLIVTVLLLPGMNPENVFPVMERGFVPVLKGAASPMDWFSSYFAALFLFPFLSDKSKGMKWGMISVCAVMLTMVITNLAALLLFGELTADLSYPMMVAVRQISLAGFIEHIEAVVMSIWILGAFVQICMHYYIAVVGTAQWLGMKSYKPLVFPLGFLLLVLSVWIAPDLQVLSGFLGTSFAFYALAIRFMIPLLLFLVALLRKKRGKSRASGSNG</sequence>
<feature type="transmembrane region" description="Helical" evidence="8">
    <location>
        <begin position="84"/>
        <end position="105"/>
    </location>
</feature>
<dbReference type="EMBL" id="VDCQ01000003">
    <property type="protein sequence ID" value="TNJ67858.1"/>
    <property type="molecule type" value="Genomic_DNA"/>
</dbReference>
<dbReference type="GO" id="GO:0016020">
    <property type="term" value="C:membrane"/>
    <property type="evidence" value="ECO:0007669"/>
    <property type="project" value="UniProtKB-SubCell"/>
</dbReference>
<name>A0A5C4TFW7_9BACL</name>
<keyword evidence="3" id="KW-0813">Transport</keyword>
<keyword evidence="5 8" id="KW-0812">Transmembrane</keyword>
<organism evidence="9 10">
    <name type="scientific">Paenibacillus hemerocallicola</name>
    <dbReference type="NCBI Taxonomy" id="1172614"/>
    <lineage>
        <taxon>Bacteria</taxon>
        <taxon>Bacillati</taxon>
        <taxon>Bacillota</taxon>
        <taxon>Bacilli</taxon>
        <taxon>Bacillales</taxon>
        <taxon>Paenibacillaceae</taxon>
        <taxon>Paenibacillus</taxon>
    </lineage>
</organism>
<dbReference type="GO" id="GO:0009847">
    <property type="term" value="P:spore germination"/>
    <property type="evidence" value="ECO:0007669"/>
    <property type="project" value="InterPro"/>
</dbReference>
<proteinExistence type="inferred from homology"/>
<keyword evidence="7 8" id="KW-0472">Membrane</keyword>
<feature type="transmembrane region" description="Helical" evidence="8">
    <location>
        <begin position="12"/>
        <end position="33"/>
    </location>
</feature>
<dbReference type="OrthoDB" id="2078716at2"/>
<dbReference type="PANTHER" id="PTHR34975">
    <property type="entry name" value="SPORE GERMINATION PROTEIN A2"/>
    <property type="match status" value="1"/>
</dbReference>
<feature type="transmembrane region" description="Helical" evidence="8">
    <location>
        <begin position="186"/>
        <end position="206"/>
    </location>
</feature>
<comment type="subcellular location">
    <subcellularLocation>
        <location evidence="1">Membrane</location>
        <topology evidence="1">Multi-pass membrane protein</topology>
    </subcellularLocation>
</comment>
<feature type="transmembrane region" description="Helical" evidence="8">
    <location>
        <begin position="147"/>
        <end position="166"/>
    </location>
</feature>
<protein>
    <submittedName>
        <fullName evidence="9">Spore gernimation protein</fullName>
    </submittedName>
</protein>
<evidence type="ECO:0000313" key="9">
    <source>
        <dbReference type="EMBL" id="TNJ67858.1"/>
    </source>
</evidence>
<evidence type="ECO:0000256" key="5">
    <source>
        <dbReference type="ARBA" id="ARBA00022692"/>
    </source>
</evidence>